<name>A0ABU9R308_9BURK</name>
<evidence type="ECO:0000256" key="3">
    <source>
        <dbReference type="ARBA" id="ARBA00022827"/>
    </source>
</evidence>
<dbReference type="Pfam" id="PF07992">
    <property type="entry name" value="Pyr_redox_2"/>
    <property type="match status" value="1"/>
</dbReference>
<evidence type="ECO:0000313" key="7">
    <source>
        <dbReference type="EMBL" id="MEM5341440.1"/>
    </source>
</evidence>
<proteinExistence type="predicted"/>
<dbReference type="InterPro" id="IPR023753">
    <property type="entry name" value="FAD/NAD-binding_dom"/>
</dbReference>
<dbReference type="RefSeq" id="WP_342959008.1">
    <property type="nucleotide sequence ID" value="NZ_JAZHFZ010000010.1"/>
</dbReference>
<feature type="domain" description="Reductase C-terminal" evidence="6">
    <location>
        <begin position="334"/>
        <end position="419"/>
    </location>
</feature>
<evidence type="ECO:0000259" key="5">
    <source>
        <dbReference type="Pfam" id="PF07992"/>
    </source>
</evidence>
<protein>
    <submittedName>
        <fullName evidence="7">FAD-dependent oxidoreductase</fullName>
    </submittedName>
</protein>
<dbReference type="PRINTS" id="PR00368">
    <property type="entry name" value="FADPNR"/>
</dbReference>
<keyword evidence="2" id="KW-0285">Flavoprotein</keyword>
<dbReference type="Gene3D" id="3.30.390.30">
    <property type="match status" value="1"/>
</dbReference>
<dbReference type="Gene3D" id="3.50.50.60">
    <property type="entry name" value="FAD/NAD(P)-binding domain"/>
    <property type="match status" value="2"/>
</dbReference>
<comment type="cofactor">
    <cofactor evidence="1">
        <name>FAD</name>
        <dbReference type="ChEBI" id="CHEBI:57692"/>
    </cofactor>
</comment>
<dbReference type="InterPro" id="IPR050446">
    <property type="entry name" value="FAD-oxidoreductase/Apoptosis"/>
</dbReference>
<dbReference type="EMBL" id="JAZHGA010000011">
    <property type="protein sequence ID" value="MEM5341440.1"/>
    <property type="molecule type" value="Genomic_DNA"/>
</dbReference>
<evidence type="ECO:0000256" key="4">
    <source>
        <dbReference type="ARBA" id="ARBA00023002"/>
    </source>
</evidence>
<dbReference type="PANTHER" id="PTHR43557">
    <property type="entry name" value="APOPTOSIS-INDUCING FACTOR 1"/>
    <property type="match status" value="1"/>
</dbReference>
<feature type="domain" description="FAD/NAD(P)-binding" evidence="5">
    <location>
        <begin position="18"/>
        <end position="315"/>
    </location>
</feature>
<organism evidence="7 8">
    <name type="scientific">Paraburkholderia azotifigens</name>
    <dbReference type="NCBI Taxonomy" id="2057004"/>
    <lineage>
        <taxon>Bacteria</taxon>
        <taxon>Pseudomonadati</taxon>
        <taxon>Pseudomonadota</taxon>
        <taxon>Betaproteobacteria</taxon>
        <taxon>Burkholderiales</taxon>
        <taxon>Burkholderiaceae</taxon>
        <taxon>Paraburkholderia</taxon>
    </lineage>
</organism>
<dbReference type="Proteomes" id="UP001481677">
    <property type="component" value="Unassembled WGS sequence"/>
</dbReference>
<evidence type="ECO:0000259" key="6">
    <source>
        <dbReference type="Pfam" id="PF14759"/>
    </source>
</evidence>
<dbReference type="InterPro" id="IPR016156">
    <property type="entry name" value="FAD/NAD-linked_Rdtase_dimer_sf"/>
</dbReference>
<dbReference type="SUPFAM" id="SSF51905">
    <property type="entry name" value="FAD/NAD(P)-binding domain"/>
    <property type="match status" value="2"/>
</dbReference>
<evidence type="ECO:0000256" key="2">
    <source>
        <dbReference type="ARBA" id="ARBA00022630"/>
    </source>
</evidence>
<dbReference type="PRINTS" id="PR00411">
    <property type="entry name" value="PNDRDTASEI"/>
</dbReference>
<evidence type="ECO:0000313" key="8">
    <source>
        <dbReference type="Proteomes" id="UP001481677"/>
    </source>
</evidence>
<accession>A0ABU9R308</accession>
<gene>
    <name evidence="7" type="ORF">V4C56_17670</name>
</gene>
<sequence>MPKAETRLKGYHMMDAGILIIGAGQAGYQLAVSLRDAGYEKRVVLIGDEADLPYQRPPLSKAFQSGDCEAEHVTFQKEPFYSERKIELMLGMHVTHIDRECQHITTGHGRHIHYEHLVLATGARNRLLPGSDSAVAGLLTLRTLRDAHALRNALNRSKSTLIVGAGFLGLEFAAVAAKRGVSVKVIEATSNLMSRAVSAPVADAFRAHHESLGVRFSFDSGVKRICTESGRVIGVETTDGVLHEADLVVVSIGVIPNVELAQDAGLETANGIVVDMNLATSDPSISALGDCAAFPSRFAFGNCRIESVQNAVDQARYLAQRLTGHTHGFEAVPWFWSDQGGVKLQIAGVAMGRADEIVLRGDRAGMKFSAYGFLKGQLVAVESVNRPADHIAARRLLAVNAPVTPSQAADMQFDLKSVLQPVN</sequence>
<evidence type="ECO:0000256" key="1">
    <source>
        <dbReference type="ARBA" id="ARBA00001974"/>
    </source>
</evidence>
<dbReference type="Pfam" id="PF14759">
    <property type="entry name" value="Reductase_C"/>
    <property type="match status" value="1"/>
</dbReference>
<dbReference type="SUPFAM" id="SSF55424">
    <property type="entry name" value="FAD/NAD-linked reductases, dimerisation (C-terminal) domain"/>
    <property type="match status" value="1"/>
</dbReference>
<keyword evidence="8" id="KW-1185">Reference proteome</keyword>
<comment type="caution">
    <text evidence="7">The sequence shown here is derived from an EMBL/GenBank/DDBJ whole genome shotgun (WGS) entry which is preliminary data.</text>
</comment>
<reference evidence="7 8" key="1">
    <citation type="submission" date="2024-01" db="EMBL/GenBank/DDBJ databases">
        <title>The diversity of rhizobia nodulating Mimosa spp. in eleven states of Brazil covering several biomes is determined by host plant, location, and edaphic factors.</title>
        <authorList>
            <person name="Rouws L."/>
            <person name="Barauna A."/>
            <person name="Beukes C."/>
            <person name="De Faria S.M."/>
            <person name="Gross E."/>
            <person name="Dos Reis Junior F.B."/>
            <person name="Simon M."/>
            <person name="Maluk M."/>
            <person name="Odee D.W."/>
            <person name="Kenicer G."/>
            <person name="Young J.P.W."/>
            <person name="Reis V.M."/>
            <person name="Zilli J."/>
            <person name="James E.K."/>
        </authorList>
    </citation>
    <scope>NUCLEOTIDE SEQUENCE [LARGE SCALE GENOMIC DNA]</scope>
    <source>
        <strain evidence="7 8">JPY530</strain>
    </source>
</reference>
<dbReference type="InterPro" id="IPR028202">
    <property type="entry name" value="Reductase_C"/>
</dbReference>
<keyword evidence="4" id="KW-0560">Oxidoreductase</keyword>
<dbReference type="PANTHER" id="PTHR43557:SF2">
    <property type="entry name" value="RIESKE DOMAIN-CONTAINING PROTEIN-RELATED"/>
    <property type="match status" value="1"/>
</dbReference>
<dbReference type="InterPro" id="IPR036188">
    <property type="entry name" value="FAD/NAD-bd_sf"/>
</dbReference>
<keyword evidence="3" id="KW-0274">FAD</keyword>